<dbReference type="EMBL" id="JAJIAO010000004">
    <property type="protein sequence ID" value="MCK8624774.1"/>
    <property type="molecule type" value="Genomic_DNA"/>
</dbReference>
<gene>
    <name evidence="1" type="ORF">LNP07_04515</name>
</gene>
<dbReference type="InterPro" id="IPR029058">
    <property type="entry name" value="AB_hydrolase_fold"/>
</dbReference>
<evidence type="ECO:0000313" key="1">
    <source>
        <dbReference type="EMBL" id="MCK8624774.1"/>
    </source>
</evidence>
<keyword evidence="2" id="KW-1185">Reference proteome</keyword>
<proteinExistence type="predicted"/>
<name>A0ABT0I228_9LACO</name>
<evidence type="ECO:0000313" key="2">
    <source>
        <dbReference type="Proteomes" id="UP001522905"/>
    </source>
</evidence>
<evidence type="ECO:0008006" key="3">
    <source>
        <dbReference type="Google" id="ProtNLM"/>
    </source>
</evidence>
<protein>
    <recommendedName>
        <fullName evidence="3">Peptidase S9 prolyl oligopeptidase catalytic domain-containing protein</fullName>
    </recommendedName>
</protein>
<dbReference type="RefSeq" id="WP_248601695.1">
    <property type="nucleotide sequence ID" value="NZ_CAXMLZ010000002.1"/>
</dbReference>
<sequence>MQNNTASSATKANHQTVKMMNPMNYIGTANAKLAKHFWIRYGTEDSNTSVAVPTILAQKLKNAGVDVNYKLQWGTGHAGDYDMQAMFKWAEEITK</sequence>
<dbReference type="Gene3D" id="3.40.50.1820">
    <property type="entry name" value="alpha/beta hydrolase"/>
    <property type="match status" value="1"/>
</dbReference>
<accession>A0ABT0I228</accession>
<organism evidence="1 2">
    <name type="scientific">Apilactobacillus xinyiensis</name>
    <dbReference type="NCBI Taxonomy" id="2841032"/>
    <lineage>
        <taxon>Bacteria</taxon>
        <taxon>Bacillati</taxon>
        <taxon>Bacillota</taxon>
        <taxon>Bacilli</taxon>
        <taxon>Lactobacillales</taxon>
        <taxon>Lactobacillaceae</taxon>
        <taxon>Apilactobacillus</taxon>
    </lineage>
</organism>
<comment type="caution">
    <text evidence="1">The sequence shown here is derived from an EMBL/GenBank/DDBJ whole genome shotgun (WGS) entry which is preliminary data.</text>
</comment>
<dbReference type="SUPFAM" id="SSF53474">
    <property type="entry name" value="alpha/beta-Hydrolases"/>
    <property type="match status" value="1"/>
</dbReference>
<reference evidence="1 2" key="1">
    <citation type="submission" date="2021-11" db="EMBL/GenBank/DDBJ databases">
        <title>Comparative genomics of bee honey and flower isolates.</title>
        <authorList>
            <person name="Bechtner J.D."/>
            <person name="Gallus M.K."/>
            <person name="Ehrmann M."/>
        </authorList>
    </citation>
    <scope>NUCLEOTIDE SEQUENCE [LARGE SCALE GENOMIC DNA]</scope>
    <source>
        <strain evidence="1 2">M161</strain>
    </source>
</reference>
<dbReference type="Proteomes" id="UP001522905">
    <property type="component" value="Unassembled WGS sequence"/>
</dbReference>